<protein>
    <submittedName>
        <fullName evidence="1">Uncharacterized protein</fullName>
    </submittedName>
</protein>
<dbReference type="AlphaFoldDB" id="A0A0E9WA26"/>
<sequence length="69" mass="7922">MNTYLWALANDINAVFTSQHCKVCYHVSCYNKHITNNKITNAAVKSRLFTCTKRTQARKLAPFLFLLGK</sequence>
<evidence type="ECO:0000313" key="1">
    <source>
        <dbReference type="EMBL" id="JAH87166.1"/>
    </source>
</evidence>
<reference evidence="1" key="1">
    <citation type="submission" date="2014-11" db="EMBL/GenBank/DDBJ databases">
        <authorList>
            <person name="Amaro Gonzalez C."/>
        </authorList>
    </citation>
    <scope>NUCLEOTIDE SEQUENCE</scope>
</reference>
<proteinExistence type="predicted"/>
<reference evidence="1" key="2">
    <citation type="journal article" date="2015" name="Fish Shellfish Immunol.">
        <title>Early steps in the European eel (Anguilla anguilla)-Vibrio vulnificus interaction in the gills: Role of the RtxA13 toxin.</title>
        <authorList>
            <person name="Callol A."/>
            <person name="Pajuelo D."/>
            <person name="Ebbesson L."/>
            <person name="Teles M."/>
            <person name="MacKenzie S."/>
            <person name="Amaro C."/>
        </authorList>
    </citation>
    <scope>NUCLEOTIDE SEQUENCE</scope>
</reference>
<name>A0A0E9WA26_ANGAN</name>
<accession>A0A0E9WA26</accession>
<dbReference type="EMBL" id="GBXM01021411">
    <property type="protein sequence ID" value="JAH87166.1"/>
    <property type="molecule type" value="Transcribed_RNA"/>
</dbReference>
<organism evidence="1">
    <name type="scientific">Anguilla anguilla</name>
    <name type="common">European freshwater eel</name>
    <name type="synonym">Muraena anguilla</name>
    <dbReference type="NCBI Taxonomy" id="7936"/>
    <lineage>
        <taxon>Eukaryota</taxon>
        <taxon>Metazoa</taxon>
        <taxon>Chordata</taxon>
        <taxon>Craniata</taxon>
        <taxon>Vertebrata</taxon>
        <taxon>Euteleostomi</taxon>
        <taxon>Actinopterygii</taxon>
        <taxon>Neopterygii</taxon>
        <taxon>Teleostei</taxon>
        <taxon>Anguilliformes</taxon>
        <taxon>Anguillidae</taxon>
        <taxon>Anguilla</taxon>
    </lineage>
</organism>